<dbReference type="EMBL" id="AYKF01000121">
    <property type="protein sequence ID" value="ROO25154.1"/>
    <property type="molecule type" value="Genomic_DNA"/>
</dbReference>
<reference evidence="1 2" key="1">
    <citation type="submission" date="2013-10" db="EMBL/GenBank/DDBJ databases">
        <title>Salinisphaera halophila YIM 95161 Genome Sequencing.</title>
        <authorList>
            <person name="Lai Q."/>
            <person name="Li C."/>
            <person name="Shao Z."/>
        </authorList>
    </citation>
    <scope>NUCLEOTIDE SEQUENCE [LARGE SCALE GENOMIC DNA]</scope>
    <source>
        <strain evidence="1 2">YIM 95161</strain>
    </source>
</reference>
<organism evidence="1 2">
    <name type="scientific">Salinisphaera orenii YIM 95161</name>
    <dbReference type="NCBI Taxonomy" id="1051139"/>
    <lineage>
        <taxon>Bacteria</taxon>
        <taxon>Pseudomonadati</taxon>
        <taxon>Pseudomonadota</taxon>
        <taxon>Gammaproteobacteria</taxon>
        <taxon>Salinisphaerales</taxon>
        <taxon>Salinisphaeraceae</taxon>
        <taxon>Salinisphaera</taxon>
    </lineage>
</organism>
<dbReference type="AlphaFoldDB" id="A0A423PHX2"/>
<evidence type="ECO:0000313" key="1">
    <source>
        <dbReference type="EMBL" id="ROO25154.1"/>
    </source>
</evidence>
<proteinExistence type="predicted"/>
<comment type="caution">
    <text evidence="1">The sequence shown here is derived from an EMBL/GenBank/DDBJ whole genome shotgun (WGS) entry which is preliminary data.</text>
</comment>
<protein>
    <submittedName>
        <fullName evidence="1">Uncharacterized protein</fullName>
    </submittedName>
</protein>
<dbReference type="Proteomes" id="UP000285123">
    <property type="component" value="Unassembled WGS sequence"/>
</dbReference>
<accession>A0A423PHX2</accession>
<dbReference type="OrthoDB" id="7067074at2"/>
<name>A0A423PHX2_9GAMM</name>
<sequence length="81" mass="8466">MTDLPLMRFVCEIGGEEHLIDADSPEVAACRVAEAHGGQRAPGGRVVVNVAEANEADVPLIAGTDYTIAFDADADGARVEE</sequence>
<gene>
    <name evidence="1" type="ORF">SAHL_15375</name>
</gene>
<evidence type="ECO:0000313" key="2">
    <source>
        <dbReference type="Proteomes" id="UP000285123"/>
    </source>
</evidence>
<dbReference type="RefSeq" id="WP_123592278.1">
    <property type="nucleotide sequence ID" value="NZ_AYKF01000121.1"/>
</dbReference>